<comment type="caution">
    <text evidence="7">The sequence shown here is derived from an EMBL/GenBank/DDBJ whole genome shotgun (WGS) entry which is preliminary data.</text>
</comment>
<sequence length="266" mass="26879">MTHAPAGARRTPRAIAVCVGIGLLAGLLSGLFGVGGGTVVVPLLVLLLGFDQRLAAGTSLAAIVPTAAVGVVSYGLNDAVAWIPALILAAGAVIGAQIGTWLLPRVSQVALRWAFVGFLAAVIVTLFLVIPSRDAQFELTWISAAAMVLLGLATGTVSGLIGVGGGIIVVPVLMMGFGTSDLVAKGTSLLMMIPAAVSGTFGNLRRHNVDLVSAACIGFAACTTTALGAWLATLVDPLVGNILFAVFLAFIAVQMAIKAIRTPRTG</sequence>
<evidence type="ECO:0000313" key="7">
    <source>
        <dbReference type="EMBL" id="MCC2032466.1"/>
    </source>
</evidence>
<feature type="transmembrane region" description="Helical" evidence="6">
    <location>
        <begin position="54"/>
        <end position="74"/>
    </location>
</feature>
<dbReference type="InterPro" id="IPR051598">
    <property type="entry name" value="TSUP/Inactive_protease-like"/>
</dbReference>
<evidence type="ECO:0000256" key="4">
    <source>
        <dbReference type="ARBA" id="ARBA00022989"/>
    </source>
</evidence>
<evidence type="ECO:0000256" key="2">
    <source>
        <dbReference type="ARBA" id="ARBA00009142"/>
    </source>
</evidence>
<accession>A0A9X1LVI2</accession>
<comment type="subcellular location">
    <subcellularLocation>
        <location evidence="6">Cell membrane</location>
        <topology evidence="6">Multi-pass membrane protein</topology>
    </subcellularLocation>
    <subcellularLocation>
        <location evidence="1">Membrane</location>
        <topology evidence="1">Multi-pass membrane protein</topology>
    </subcellularLocation>
</comment>
<evidence type="ECO:0000256" key="6">
    <source>
        <dbReference type="RuleBase" id="RU363041"/>
    </source>
</evidence>
<feature type="transmembrane region" description="Helical" evidence="6">
    <location>
        <begin position="142"/>
        <end position="170"/>
    </location>
</feature>
<keyword evidence="4 6" id="KW-1133">Transmembrane helix</keyword>
<comment type="similarity">
    <text evidence="2 6">Belongs to the 4-toluene sulfonate uptake permease (TSUP) (TC 2.A.102) family.</text>
</comment>
<proteinExistence type="inferred from homology"/>
<evidence type="ECO:0000256" key="3">
    <source>
        <dbReference type="ARBA" id="ARBA00022692"/>
    </source>
</evidence>
<gene>
    <name evidence="7" type="ORF">KEC57_09790</name>
</gene>
<feature type="transmembrane region" description="Helical" evidence="6">
    <location>
        <begin position="15"/>
        <end position="48"/>
    </location>
</feature>
<keyword evidence="6" id="KW-1003">Cell membrane</keyword>
<dbReference type="PANTHER" id="PTHR43701">
    <property type="entry name" value="MEMBRANE TRANSPORTER PROTEIN MJ0441-RELATED"/>
    <property type="match status" value="1"/>
</dbReference>
<dbReference type="GO" id="GO:0005886">
    <property type="term" value="C:plasma membrane"/>
    <property type="evidence" value="ECO:0007669"/>
    <property type="project" value="UniProtKB-SubCell"/>
</dbReference>
<feature type="transmembrane region" description="Helical" evidence="6">
    <location>
        <begin position="211"/>
        <end position="232"/>
    </location>
</feature>
<dbReference type="AlphaFoldDB" id="A0A9X1LVI2"/>
<dbReference type="EMBL" id="JAGTTN010000003">
    <property type="protein sequence ID" value="MCC2032466.1"/>
    <property type="molecule type" value="Genomic_DNA"/>
</dbReference>
<feature type="transmembrane region" description="Helical" evidence="6">
    <location>
        <begin position="109"/>
        <end position="130"/>
    </location>
</feature>
<organism evidence="7 8">
    <name type="scientific">Microbacterium allomyrinae</name>
    <dbReference type="NCBI Taxonomy" id="2830666"/>
    <lineage>
        <taxon>Bacteria</taxon>
        <taxon>Bacillati</taxon>
        <taxon>Actinomycetota</taxon>
        <taxon>Actinomycetes</taxon>
        <taxon>Micrococcales</taxon>
        <taxon>Microbacteriaceae</taxon>
        <taxon>Microbacterium</taxon>
    </lineage>
</organism>
<dbReference type="Pfam" id="PF01925">
    <property type="entry name" value="TauE"/>
    <property type="match status" value="2"/>
</dbReference>
<feature type="transmembrane region" description="Helical" evidence="6">
    <location>
        <begin position="182"/>
        <end position="204"/>
    </location>
</feature>
<keyword evidence="5 6" id="KW-0472">Membrane</keyword>
<evidence type="ECO:0000256" key="1">
    <source>
        <dbReference type="ARBA" id="ARBA00004141"/>
    </source>
</evidence>
<feature type="transmembrane region" description="Helical" evidence="6">
    <location>
        <begin position="81"/>
        <end position="103"/>
    </location>
</feature>
<keyword evidence="8" id="KW-1185">Reference proteome</keyword>
<dbReference type="RefSeq" id="WP_229384439.1">
    <property type="nucleotide sequence ID" value="NZ_JAGTTN010000003.1"/>
</dbReference>
<dbReference type="PANTHER" id="PTHR43701:SF2">
    <property type="entry name" value="MEMBRANE TRANSPORTER PROTEIN YJNA-RELATED"/>
    <property type="match status" value="1"/>
</dbReference>
<protein>
    <recommendedName>
        <fullName evidence="6">Probable membrane transporter protein</fullName>
    </recommendedName>
</protein>
<keyword evidence="3 6" id="KW-0812">Transmembrane</keyword>
<dbReference type="Proteomes" id="UP001139354">
    <property type="component" value="Unassembled WGS sequence"/>
</dbReference>
<name>A0A9X1LVI2_9MICO</name>
<evidence type="ECO:0000256" key="5">
    <source>
        <dbReference type="ARBA" id="ARBA00023136"/>
    </source>
</evidence>
<reference evidence="7" key="1">
    <citation type="submission" date="2021-04" db="EMBL/GenBank/DDBJ databases">
        <title>Microbacterium tenobrionis sp. nov. and Microbacterium allomyrinae sp. nov., isolated from larvae of Tenobrio molitor and Allomyrina dichotoma, respectively.</title>
        <authorList>
            <person name="Lee S.D."/>
        </authorList>
    </citation>
    <scope>NUCLEOTIDE SEQUENCE</scope>
    <source>
        <strain evidence="7">BWT-G7</strain>
    </source>
</reference>
<feature type="transmembrane region" description="Helical" evidence="6">
    <location>
        <begin position="238"/>
        <end position="257"/>
    </location>
</feature>
<dbReference type="InterPro" id="IPR002781">
    <property type="entry name" value="TM_pro_TauE-like"/>
</dbReference>
<evidence type="ECO:0000313" key="8">
    <source>
        <dbReference type="Proteomes" id="UP001139354"/>
    </source>
</evidence>